<name>S8BL47_DACHA</name>
<dbReference type="Proteomes" id="UP000015100">
    <property type="component" value="Unassembled WGS sequence"/>
</dbReference>
<evidence type="ECO:0000256" key="1">
    <source>
        <dbReference type="SAM" id="Phobius"/>
    </source>
</evidence>
<keyword evidence="2" id="KW-0732">Signal</keyword>
<reference evidence="3 4" key="1">
    <citation type="journal article" date="2013" name="PLoS Genet.">
        <title>Genomic mechanisms accounting for the adaptation to parasitism in nematode-trapping fungi.</title>
        <authorList>
            <person name="Meerupati T."/>
            <person name="Andersson K.M."/>
            <person name="Friman E."/>
            <person name="Kumar D."/>
            <person name="Tunlid A."/>
            <person name="Ahren D."/>
        </authorList>
    </citation>
    <scope>NUCLEOTIDE SEQUENCE [LARGE SCALE GENOMIC DNA]</scope>
    <source>
        <strain evidence="3 4">CBS 200.50</strain>
    </source>
</reference>
<dbReference type="OMA" id="TATWLDT"/>
<organism evidence="3 4">
    <name type="scientific">Dactylellina haptotyla (strain CBS 200.50)</name>
    <name type="common">Nematode-trapping fungus</name>
    <name type="synonym">Monacrosporium haptotylum</name>
    <dbReference type="NCBI Taxonomy" id="1284197"/>
    <lineage>
        <taxon>Eukaryota</taxon>
        <taxon>Fungi</taxon>
        <taxon>Dikarya</taxon>
        <taxon>Ascomycota</taxon>
        <taxon>Pezizomycotina</taxon>
        <taxon>Orbiliomycetes</taxon>
        <taxon>Orbiliales</taxon>
        <taxon>Orbiliaceae</taxon>
        <taxon>Dactylellina</taxon>
    </lineage>
</organism>
<protein>
    <submittedName>
        <fullName evidence="3">Uncharacterized protein</fullName>
    </submittedName>
</protein>
<dbReference type="HOGENOM" id="CLU_963015_0_0_1"/>
<dbReference type="OrthoDB" id="5285793at2759"/>
<feature type="signal peptide" evidence="2">
    <location>
        <begin position="1"/>
        <end position="18"/>
    </location>
</feature>
<keyword evidence="1" id="KW-0472">Membrane</keyword>
<proteinExistence type="predicted"/>
<evidence type="ECO:0000256" key="2">
    <source>
        <dbReference type="SAM" id="SignalP"/>
    </source>
</evidence>
<accession>S8BL47</accession>
<feature type="transmembrane region" description="Helical" evidence="1">
    <location>
        <begin position="267"/>
        <end position="287"/>
    </location>
</feature>
<dbReference type="EMBL" id="AQGS01001000">
    <property type="protein sequence ID" value="EPS35967.1"/>
    <property type="molecule type" value="Genomic_DNA"/>
</dbReference>
<evidence type="ECO:0000313" key="3">
    <source>
        <dbReference type="EMBL" id="EPS35967.1"/>
    </source>
</evidence>
<gene>
    <name evidence="3" type="ORF">H072_10594</name>
</gene>
<comment type="caution">
    <text evidence="3">The sequence shown here is derived from an EMBL/GenBank/DDBJ whole genome shotgun (WGS) entry which is preliminary data.</text>
</comment>
<keyword evidence="4" id="KW-1185">Reference proteome</keyword>
<sequence length="288" mass="31954">MQKYSALAILSVLRFAASQTAEEDRVYPVNATGEWSFAAPQYSSRDNPANWTARVALTQDNYFQGDYYRTATWLDTPFDVPVNGSSIVRDVCLFMQLPILKRTTIDYSKGENGCNDVLGEECVAKLREFLTKEYHRRTADNGTMDCTSTQGVGPWHQSIYEICPVYKNEGGSGFQLNTLIPSDHETGSALHGDENAYWIAIGTPRNETEATAEQQYDEVSEYVFTYSIISGPTYDGMVSTISVDMVCVKAEDPVAGSRDLPSGASTLRAFTSLFSLAIVSIFFTMIFL</sequence>
<keyword evidence="1" id="KW-1133">Transmembrane helix</keyword>
<dbReference type="AlphaFoldDB" id="S8BL47"/>
<reference evidence="4" key="2">
    <citation type="submission" date="2013-04" db="EMBL/GenBank/DDBJ databases">
        <title>Genomic mechanisms accounting for the adaptation to parasitism in nematode-trapping fungi.</title>
        <authorList>
            <person name="Ahren D.G."/>
        </authorList>
    </citation>
    <scope>NUCLEOTIDE SEQUENCE [LARGE SCALE GENOMIC DNA]</scope>
    <source>
        <strain evidence="4">CBS 200.50</strain>
    </source>
</reference>
<feature type="chain" id="PRO_5004548448" evidence="2">
    <location>
        <begin position="19"/>
        <end position="288"/>
    </location>
</feature>
<keyword evidence="1" id="KW-0812">Transmembrane</keyword>
<evidence type="ECO:0000313" key="4">
    <source>
        <dbReference type="Proteomes" id="UP000015100"/>
    </source>
</evidence>